<organism evidence="2">
    <name type="scientific">Pleosporales megabirnavirus 1</name>
    <dbReference type="NCBI Taxonomy" id="1755794"/>
    <lineage>
        <taxon>Viruses</taxon>
        <taxon>Riboviria</taxon>
        <taxon>Orthornavirae</taxon>
        <taxon>Duplornaviricota</taxon>
        <taxon>Chrymotiviricetes</taxon>
        <taxon>Ghabrivirales</taxon>
        <taxon>Alphatotivirineae</taxon>
        <taxon>Megabirnaviridae</taxon>
        <taxon>Megabirnavirus</taxon>
        <taxon>Megabirnavirus sani</taxon>
    </lineage>
</organism>
<name>A0A0S2KPE4_9VIRU</name>
<evidence type="ECO:0000256" key="1">
    <source>
        <dbReference type="SAM" id="MobiDB-lite"/>
    </source>
</evidence>
<protein>
    <submittedName>
        <fullName evidence="2">117 kDa protein</fullName>
    </submittedName>
</protein>
<feature type="region of interest" description="Disordered" evidence="1">
    <location>
        <begin position="165"/>
        <end position="184"/>
    </location>
</feature>
<accession>A0A0S2KPE4</accession>
<feature type="region of interest" description="Disordered" evidence="1">
    <location>
        <begin position="914"/>
        <end position="959"/>
    </location>
</feature>
<proteinExistence type="predicted"/>
<evidence type="ECO:0000313" key="2">
    <source>
        <dbReference type="EMBL" id="ALO50148.1"/>
    </source>
</evidence>
<feature type="compositionally biased region" description="Polar residues" evidence="1">
    <location>
        <begin position="947"/>
        <end position="959"/>
    </location>
</feature>
<dbReference type="EMBL" id="KT601120">
    <property type="protein sequence ID" value="ALO50148.1"/>
    <property type="molecule type" value="Genomic_RNA"/>
</dbReference>
<reference evidence="2" key="1">
    <citation type="journal article" date="2015" name="Virus Res.">
        <title>Multiple approaches for the detection and characterization of viral and plasmid symbionts from a collection of marine fungi.</title>
        <authorList>
            <person name="Nerva L."/>
            <person name="Ciuffo M."/>
            <person name="Vallino M."/>
            <person name="Margaria P."/>
            <person name="Varese G.C."/>
            <person name="Gnavi G."/>
            <person name="Turina M."/>
        </authorList>
    </citation>
    <scope>NUCLEOTIDE SEQUENCE</scope>
</reference>
<sequence length="1080" mass="117423">MASGDTGARRSTATGSGSSSTALVVAGTFAEHRLKMEKGSLLWLSKQRDQLDGTIYMVEGGQGYVEYSSFLTVRCVFSFAEVSGYDWVTSYVGVASLRMLTRPATHLLSGKRMRTLLDPYPAYVNSDSIRKCWVDTDGQHHIVGCNESVHDAEYAADLARVGLGPQPQPDHYRREQPDARVPLIPRDGDSERVSYFGVNGEVQDGVYIAGRDPSDTPGYCWTACFDTKLQQALAARYGAWLSGREVHSLMVRNPFEDHGERWTLSEIATEAGTRLHVSRGAVSGLPSYNWAQLAMRLYLCTDAVGGLSGCKRGRTGVSPELQMMDVPGYCYLALVDGSHQQAVGRTLLKYPKASDIVGLLTGSVVLNRFWMYNLTCEANFDGLPILHVERARHADKFSMSADAVLAAFCELEARVGAPAFVDGNRFCEALTAASKAEPYEYQSLGRVLVGGGSVGVWRPDWYGGNVIGGRDRRWQAAALFAANDDGVFSVEEAYYYVSGFVESALTASMGAFVMECSKRGLLPDPQAVQHARDAQLVTLTNRVEKIEHEVFGQGLSGVGCLGYVLAEAGIATSSKVRRLDELSELHLAQFRMAVSARGGIYVRYKGQEDSYSNHLTWTNQVISETLGLVKVDYSYFEDKMHVCWYATTVFNPRAHTGLADKVMHIENYLLNYADGMPNLQVVPEIAGLVDSVAERVSELEVTMGTDVGYKWQPNQLAALWRGMAVMSGRSGSRTWVSRDVRWPRCASNKNVASAAADALSRGGAGLFEQLEVDTAPQPLPTGTQATSSGQTVLRSQLTLRGLSERAEALHRGLACNPDGEYALKIASGHLTALRLSPCSDGTADSEPSYCRTQLQKVDAKLDPFSVQNMTPDHINVNWSSVDADGLCTPGAQLMLGLEDIDRASNIGVEATAATAPAGNDAGNGEGGDTGVEDEGVGDVGGEDGNNPAAQQPTPPRITSNLQLTNRIKTLMAAALMMAYANGDMFDNYGVKRMIASALVGAVAMTEDVKEVLSHGQRDRGWIADYDNLGSADERLDMVMRRMEEIMGGTEYHHRELVCTRLMGVNSAVFDYWDKFPAVHS</sequence>